<dbReference type="Gene3D" id="1.10.10.10">
    <property type="entry name" value="Winged helix-like DNA-binding domain superfamily/Winged helix DNA-binding domain"/>
    <property type="match status" value="2"/>
</dbReference>
<evidence type="ECO:0000313" key="6">
    <source>
        <dbReference type="Proteomes" id="UP000658656"/>
    </source>
</evidence>
<accession>A0A8H9M7J9</accession>
<dbReference type="GO" id="GO:0043565">
    <property type="term" value="F:sequence-specific DNA binding"/>
    <property type="evidence" value="ECO:0007669"/>
    <property type="project" value="InterPro"/>
</dbReference>
<reference evidence="5" key="1">
    <citation type="journal article" date="2014" name="Int. J. Syst. Evol. Microbiol.">
        <title>Complete genome sequence of Corynebacterium casei LMG S-19264T (=DSM 44701T), isolated from a smear-ripened cheese.</title>
        <authorList>
            <consortium name="US DOE Joint Genome Institute (JGI-PGF)"/>
            <person name="Walter F."/>
            <person name="Albersmeier A."/>
            <person name="Kalinowski J."/>
            <person name="Ruckert C."/>
        </authorList>
    </citation>
    <scope>NUCLEOTIDE SEQUENCE</scope>
    <source>
        <strain evidence="5">CGMCC 4.7679</strain>
    </source>
</reference>
<reference evidence="5" key="2">
    <citation type="submission" date="2020-09" db="EMBL/GenBank/DDBJ databases">
        <authorList>
            <person name="Sun Q."/>
            <person name="Zhou Y."/>
        </authorList>
    </citation>
    <scope>NUCLEOTIDE SEQUENCE</scope>
    <source>
        <strain evidence="5">CGMCC 4.7679</strain>
    </source>
</reference>
<dbReference type="InterPro" id="IPR019888">
    <property type="entry name" value="Tscrpt_reg_AsnC-like"/>
</dbReference>
<dbReference type="InterPro" id="IPR011008">
    <property type="entry name" value="Dimeric_a/b-barrel"/>
</dbReference>
<dbReference type="PANTHER" id="PTHR30154:SF34">
    <property type="entry name" value="TRANSCRIPTIONAL REGULATOR AZLB"/>
    <property type="match status" value="1"/>
</dbReference>
<dbReference type="GO" id="GO:0005829">
    <property type="term" value="C:cytosol"/>
    <property type="evidence" value="ECO:0007669"/>
    <property type="project" value="TreeGrafter"/>
</dbReference>
<dbReference type="Pfam" id="PF01037">
    <property type="entry name" value="AsnC_trans_reg"/>
    <property type="match status" value="1"/>
</dbReference>
<keyword evidence="3" id="KW-0804">Transcription</keyword>
<dbReference type="PROSITE" id="PS50956">
    <property type="entry name" value="HTH_ASNC_2"/>
    <property type="match status" value="1"/>
</dbReference>
<protein>
    <submittedName>
        <fullName evidence="5">AsnC family transcriptional regulator</fullName>
    </submittedName>
</protein>
<dbReference type="PRINTS" id="PR00033">
    <property type="entry name" value="HTHASNC"/>
</dbReference>
<dbReference type="SUPFAM" id="SSF46785">
    <property type="entry name" value="Winged helix' DNA-binding domain"/>
    <property type="match status" value="2"/>
</dbReference>
<dbReference type="PANTHER" id="PTHR30154">
    <property type="entry name" value="LEUCINE-RESPONSIVE REGULATORY PROTEIN"/>
    <property type="match status" value="1"/>
</dbReference>
<feature type="domain" description="HTH asnC-type" evidence="4">
    <location>
        <begin position="7"/>
        <end position="67"/>
    </location>
</feature>
<evidence type="ECO:0000313" key="5">
    <source>
        <dbReference type="EMBL" id="GHF34264.1"/>
    </source>
</evidence>
<dbReference type="AlphaFoldDB" id="A0A8H9M7J9"/>
<dbReference type="EMBL" id="BNAV01000001">
    <property type="protein sequence ID" value="GHF34264.1"/>
    <property type="molecule type" value="Genomic_DNA"/>
</dbReference>
<dbReference type="GO" id="GO:0043200">
    <property type="term" value="P:response to amino acid"/>
    <property type="evidence" value="ECO:0007669"/>
    <property type="project" value="TreeGrafter"/>
</dbReference>
<dbReference type="InterPro" id="IPR036390">
    <property type="entry name" value="WH_DNA-bd_sf"/>
</dbReference>
<gene>
    <name evidence="5" type="primary">asnC</name>
    <name evidence="5" type="ORF">GCM10017566_03690</name>
</gene>
<dbReference type="InterPro" id="IPR000485">
    <property type="entry name" value="AsnC-type_HTH_dom"/>
</dbReference>
<comment type="caution">
    <text evidence="5">The sequence shown here is derived from an EMBL/GenBank/DDBJ whole genome shotgun (WGS) entry which is preliminary data.</text>
</comment>
<name>A0A8H9M7J9_9PSEU</name>
<dbReference type="InterPro" id="IPR019887">
    <property type="entry name" value="Tscrpt_reg_AsnC/Lrp_C"/>
</dbReference>
<proteinExistence type="predicted"/>
<dbReference type="Proteomes" id="UP000658656">
    <property type="component" value="Unassembled WGS sequence"/>
</dbReference>
<evidence type="ECO:0000256" key="3">
    <source>
        <dbReference type="ARBA" id="ARBA00023163"/>
    </source>
</evidence>
<organism evidence="5 6">
    <name type="scientific">Amycolatopsis bartoniae</name>
    <dbReference type="NCBI Taxonomy" id="941986"/>
    <lineage>
        <taxon>Bacteria</taxon>
        <taxon>Bacillati</taxon>
        <taxon>Actinomycetota</taxon>
        <taxon>Actinomycetes</taxon>
        <taxon>Pseudonocardiales</taxon>
        <taxon>Pseudonocardiaceae</taxon>
        <taxon>Amycolatopsis</taxon>
    </lineage>
</organism>
<keyword evidence="6" id="KW-1185">Reference proteome</keyword>
<keyword evidence="1" id="KW-0805">Transcription regulation</keyword>
<keyword evidence="2" id="KW-0238">DNA-binding</keyword>
<evidence type="ECO:0000256" key="2">
    <source>
        <dbReference type="ARBA" id="ARBA00023125"/>
    </source>
</evidence>
<dbReference type="SUPFAM" id="SSF54909">
    <property type="entry name" value="Dimeric alpha+beta barrel"/>
    <property type="match status" value="2"/>
</dbReference>
<dbReference type="Pfam" id="PF13404">
    <property type="entry name" value="HTH_AsnC-type"/>
    <property type="match status" value="2"/>
</dbReference>
<sequence length="319" mass="34404">MLRNMPLDELDRGLVHALHLDGRAPFTLIADVLGTSQQTVARRYRRLREEHGLRVVARLAPRKVGQVEWFVRLRATPDAAVEVARALAARDDTTWVQLTSGGTEIVCLTRVPGTQAPDALLLHQLPRTPRVVAVSAHCLLRMFVGGPVGWAARATALSPEQAARLTAEPEADTGESVDLSGDEPLFTALARDGRATFADLAAATGQAEPTVRRRVHDLRRTGVLYLDIDLDPAALGYHAPALLWLSVRQPRLAAVAEALARQREVALVAATTGPTNLLASVLCTDADALYTYLADTLATIEGVGHVESAPIIRTLKRTA</sequence>
<dbReference type="Gene3D" id="3.30.70.920">
    <property type="match status" value="1"/>
</dbReference>
<evidence type="ECO:0000259" key="4">
    <source>
        <dbReference type="PROSITE" id="PS50956"/>
    </source>
</evidence>
<dbReference type="InterPro" id="IPR036388">
    <property type="entry name" value="WH-like_DNA-bd_sf"/>
</dbReference>
<dbReference type="SMART" id="SM00344">
    <property type="entry name" value="HTH_ASNC"/>
    <property type="match status" value="2"/>
</dbReference>
<evidence type="ECO:0000256" key="1">
    <source>
        <dbReference type="ARBA" id="ARBA00023015"/>
    </source>
</evidence>